<dbReference type="Proteomes" id="UP000288859">
    <property type="component" value="Unassembled WGS sequence"/>
</dbReference>
<evidence type="ECO:0000313" key="5">
    <source>
        <dbReference type="Proteomes" id="UP000288859"/>
    </source>
</evidence>
<comment type="caution">
    <text evidence="4">The sequence shown here is derived from an EMBL/GenBank/DDBJ whole genome shotgun (WGS) entry which is preliminary data.</text>
</comment>
<keyword evidence="2" id="KW-0812">Transmembrane</keyword>
<protein>
    <recommendedName>
        <fullName evidence="3">DUF7704 domain-containing protein</fullName>
    </recommendedName>
</protein>
<feature type="region of interest" description="Disordered" evidence="1">
    <location>
        <begin position="166"/>
        <end position="197"/>
    </location>
</feature>
<evidence type="ECO:0000313" key="4">
    <source>
        <dbReference type="EMBL" id="RVX70052.1"/>
    </source>
</evidence>
<sequence>MPPKIPFPYILFFLWIEPAATLVGAFYAWFQPSTYLELQHAASAPSILGLPLGTNVVLRQLGNLYLAFAFNEALVLRATNDLNVWRVLLLGLLIADFGHLYSCLPLGVTAYYDVYNWNGIDYGNFLFVYVGALTRICFLSGVGFSSSAKKPKSKAKKTVRIQEVSDNNDIDTTAPLFTPTQLSKSPAQSTRRRKNKK</sequence>
<dbReference type="Pfam" id="PF24803">
    <property type="entry name" value="DUF7704"/>
    <property type="match status" value="1"/>
</dbReference>
<feature type="transmembrane region" description="Helical" evidence="2">
    <location>
        <begin position="7"/>
        <end position="30"/>
    </location>
</feature>
<evidence type="ECO:0000256" key="1">
    <source>
        <dbReference type="SAM" id="MobiDB-lite"/>
    </source>
</evidence>
<organism evidence="4 5">
    <name type="scientific">Exophiala mesophila</name>
    <name type="common">Black yeast-like fungus</name>
    <dbReference type="NCBI Taxonomy" id="212818"/>
    <lineage>
        <taxon>Eukaryota</taxon>
        <taxon>Fungi</taxon>
        <taxon>Dikarya</taxon>
        <taxon>Ascomycota</taxon>
        <taxon>Pezizomycotina</taxon>
        <taxon>Eurotiomycetes</taxon>
        <taxon>Chaetothyriomycetidae</taxon>
        <taxon>Chaetothyriales</taxon>
        <taxon>Herpotrichiellaceae</taxon>
        <taxon>Exophiala</taxon>
    </lineage>
</organism>
<keyword evidence="2" id="KW-0472">Membrane</keyword>
<dbReference type="InterPro" id="IPR056121">
    <property type="entry name" value="DUF7704"/>
</dbReference>
<dbReference type="EMBL" id="NAJM01000025">
    <property type="protein sequence ID" value="RVX70052.1"/>
    <property type="molecule type" value="Genomic_DNA"/>
</dbReference>
<dbReference type="OrthoDB" id="2937326at2759"/>
<feature type="transmembrane region" description="Helical" evidence="2">
    <location>
        <begin position="124"/>
        <end position="144"/>
    </location>
</feature>
<name>A0A438N2T4_EXOME</name>
<feature type="compositionally biased region" description="Polar residues" evidence="1">
    <location>
        <begin position="178"/>
        <end position="189"/>
    </location>
</feature>
<proteinExistence type="predicted"/>
<accession>A0A438N2T4</accession>
<feature type="transmembrane region" description="Helical" evidence="2">
    <location>
        <begin position="56"/>
        <end position="75"/>
    </location>
</feature>
<gene>
    <name evidence="4" type="ORF">B0A52_06224</name>
</gene>
<dbReference type="PANTHER" id="PTHR37019">
    <property type="entry name" value="CHROMOSOME 1, WHOLE GENOME SHOTGUN SEQUENCE"/>
    <property type="match status" value="1"/>
</dbReference>
<dbReference type="PANTHER" id="PTHR37019:SF1">
    <property type="entry name" value="EXPERA DOMAIN-CONTAINING PROTEIN"/>
    <property type="match status" value="1"/>
</dbReference>
<feature type="domain" description="DUF7704" evidence="3">
    <location>
        <begin position="5"/>
        <end position="142"/>
    </location>
</feature>
<dbReference type="AlphaFoldDB" id="A0A438N2T4"/>
<keyword evidence="2" id="KW-1133">Transmembrane helix</keyword>
<evidence type="ECO:0000259" key="3">
    <source>
        <dbReference type="Pfam" id="PF24803"/>
    </source>
</evidence>
<evidence type="ECO:0000256" key="2">
    <source>
        <dbReference type="SAM" id="Phobius"/>
    </source>
</evidence>
<reference evidence="4 5" key="1">
    <citation type="submission" date="2017-03" db="EMBL/GenBank/DDBJ databases">
        <title>Genomes of endolithic fungi from Antarctica.</title>
        <authorList>
            <person name="Coleine C."/>
            <person name="Masonjones S."/>
            <person name="Stajich J.E."/>
        </authorList>
    </citation>
    <scope>NUCLEOTIDE SEQUENCE [LARGE SCALE GENOMIC DNA]</scope>
    <source>
        <strain evidence="4 5">CCFEE 6314</strain>
    </source>
</reference>
<dbReference type="VEuPathDB" id="FungiDB:PV10_08912"/>
<feature type="transmembrane region" description="Helical" evidence="2">
    <location>
        <begin position="87"/>
        <end position="112"/>
    </location>
</feature>